<evidence type="ECO:0000256" key="2">
    <source>
        <dbReference type="ARBA" id="ARBA00023125"/>
    </source>
</evidence>
<accession>A4BAS9</accession>
<sequence length="201" mass="22633">MDVPELSQYNFDQMDEISDFMPKIVDHDRVRQELADQAAVLFSKHGFSGLGMRSIAEALSISKSALYHYFPTKQALFEAATEAATRFEPEQAVAKQAGTAAERLMAFAAEVEPAFEGELVLLIDYLRGKSEQEKQDDKAMKIANERFKSVIAQWYDGDDADIMRCLMYGVLLSRYLEGSEVSFEQVSNWLKNHDLAGSKTN</sequence>
<dbReference type="GO" id="GO:0003700">
    <property type="term" value="F:DNA-binding transcription factor activity"/>
    <property type="evidence" value="ECO:0007669"/>
    <property type="project" value="TreeGrafter"/>
</dbReference>
<dbReference type="InterPro" id="IPR050109">
    <property type="entry name" value="HTH-type_TetR-like_transc_reg"/>
</dbReference>
<evidence type="ECO:0000256" key="4">
    <source>
        <dbReference type="PROSITE-ProRule" id="PRU00335"/>
    </source>
</evidence>
<keyword evidence="3" id="KW-0804">Transcription</keyword>
<comment type="caution">
    <text evidence="6">The sequence shown here is derived from an EMBL/GenBank/DDBJ whole genome shotgun (WGS) entry which is preliminary data.</text>
</comment>
<dbReference type="PANTHER" id="PTHR30055:SF234">
    <property type="entry name" value="HTH-TYPE TRANSCRIPTIONAL REGULATOR BETI"/>
    <property type="match status" value="1"/>
</dbReference>
<evidence type="ECO:0000259" key="5">
    <source>
        <dbReference type="PROSITE" id="PS50977"/>
    </source>
</evidence>
<evidence type="ECO:0000313" key="7">
    <source>
        <dbReference type="Proteomes" id="UP000005953"/>
    </source>
</evidence>
<dbReference type="PANTHER" id="PTHR30055">
    <property type="entry name" value="HTH-TYPE TRANSCRIPTIONAL REGULATOR RUTR"/>
    <property type="match status" value="1"/>
</dbReference>
<proteinExistence type="predicted"/>
<dbReference type="Pfam" id="PF00440">
    <property type="entry name" value="TetR_N"/>
    <property type="match status" value="1"/>
</dbReference>
<evidence type="ECO:0000256" key="1">
    <source>
        <dbReference type="ARBA" id="ARBA00023015"/>
    </source>
</evidence>
<dbReference type="PROSITE" id="PS50977">
    <property type="entry name" value="HTH_TETR_2"/>
    <property type="match status" value="1"/>
</dbReference>
<dbReference type="Proteomes" id="UP000005953">
    <property type="component" value="Unassembled WGS sequence"/>
</dbReference>
<dbReference type="SUPFAM" id="SSF46689">
    <property type="entry name" value="Homeodomain-like"/>
    <property type="match status" value="1"/>
</dbReference>
<dbReference type="PRINTS" id="PR00455">
    <property type="entry name" value="HTHTETR"/>
</dbReference>
<organism evidence="6 7">
    <name type="scientific">Reinekea blandensis MED297</name>
    <dbReference type="NCBI Taxonomy" id="314283"/>
    <lineage>
        <taxon>Bacteria</taxon>
        <taxon>Pseudomonadati</taxon>
        <taxon>Pseudomonadota</taxon>
        <taxon>Gammaproteobacteria</taxon>
        <taxon>Oceanospirillales</taxon>
        <taxon>Saccharospirillaceae</taxon>
        <taxon>Reinekea</taxon>
    </lineage>
</organism>
<name>A4BAS9_9GAMM</name>
<protein>
    <submittedName>
        <fullName evidence="6">Transcriptional Regulator, TetR family protein</fullName>
    </submittedName>
</protein>
<dbReference type="EMBL" id="AAOE01000003">
    <property type="protein sequence ID" value="EAR10542.1"/>
    <property type="molecule type" value="Genomic_DNA"/>
</dbReference>
<dbReference type="InterPro" id="IPR009057">
    <property type="entry name" value="Homeodomain-like_sf"/>
</dbReference>
<evidence type="ECO:0000256" key="3">
    <source>
        <dbReference type="ARBA" id="ARBA00023163"/>
    </source>
</evidence>
<dbReference type="GO" id="GO:0000976">
    <property type="term" value="F:transcription cis-regulatory region binding"/>
    <property type="evidence" value="ECO:0007669"/>
    <property type="project" value="TreeGrafter"/>
</dbReference>
<keyword evidence="7" id="KW-1185">Reference proteome</keyword>
<dbReference type="STRING" id="314283.MED297_11020"/>
<keyword evidence="2 4" id="KW-0238">DNA-binding</keyword>
<dbReference type="AlphaFoldDB" id="A4BAS9"/>
<evidence type="ECO:0000313" key="6">
    <source>
        <dbReference type="EMBL" id="EAR10542.1"/>
    </source>
</evidence>
<dbReference type="HOGENOM" id="CLU_117612_0_0_6"/>
<keyword evidence="1" id="KW-0805">Transcription regulation</keyword>
<dbReference type="Gene3D" id="1.10.357.10">
    <property type="entry name" value="Tetracycline Repressor, domain 2"/>
    <property type="match status" value="1"/>
</dbReference>
<feature type="domain" description="HTH tetR-type" evidence="5">
    <location>
        <begin position="28"/>
        <end position="88"/>
    </location>
</feature>
<dbReference type="InterPro" id="IPR001647">
    <property type="entry name" value="HTH_TetR"/>
</dbReference>
<feature type="DNA-binding region" description="H-T-H motif" evidence="4">
    <location>
        <begin position="51"/>
        <end position="70"/>
    </location>
</feature>
<gene>
    <name evidence="6" type="ORF">MED297_11020</name>
</gene>
<reference evidence="6 7" key="1">
    <citation type="submission" date="2006-02" db="EMBL/GenBank/DDBJ databases">
        <authorList>
            <person name="Pinhassi J."/>
            <person name="Pedros-Alio C."/>
            <person name="Ferriera S."/>
            <person name="Johnson J."/>
            <person name="Kravitz S."/>
            <person name="Halpern A."/>
            <person name="Remington K."/>
            <person name="Beeson K."/>
            <person name="Tran B."/>
            <person name="Rogers Y.-H."/>
            <person name="Friedman R."/>
            <person name="Venter J.C."/>
        </authorList>
    </citation>
    <scope>NUCLEOTIDE SEQUENCE [LARGE SCALE GENOMIC DNA]</scope>
    <source>
        <strain evidence="6 7">MED297</strain>
    </source>
</reference>